<evidence type="ECO:0000259" key="6">
    <source>
        <dbReference type="PROSITE" id="PS50885"/>
    </source>
</evidence>
<keyword evidence="4" id="KW-1133">Transmembrane helix</keyword>
<dbReference type="AlphaFoldDB" id="A0A509EIX9"/>
<evidence type="ECO:0000313" key="7">
    <source>
        <dbReference type="EMBL" id="VUD74336.1"/>
    </source>
</evidence>
<dbReference type="CDD" id="cd06225">
    <property type="entry name" value="HAMP"/>
    <property type="match status" value="1"/>
</dbReference>
<dbReference type="PANTHER" id="PTHR32089">
    <property type="entry name" value="METHYL-ACCEPTING CHEMOTAXIS PROTEIN MCPB"/>
    <property type="match status" value="1"/>
</dbReference>
<proteinExistence type="inferred from homology"/>
<dbReference type="SMART" id="SM00304">
    <property type="entry name" value="HAMP"/>
    <property type="match status" value="1"/>
</dbReference>
<protein>
    <submittedName>
        <fullName evidence="7">Methyl-accepting chemotaxis protein McpP</fullName>
    </submittedName>
</protein>
<dbReference type="Gene3D" id="6.10.340.10">
    <property type="match status" value="1"/>
</dbReference>
<evidence type="ECO:0000256" key="2">
    <source>
        <dbReference type="ARBA" id="ARBA00029447"/>
    </source>
</evidence>
<evidence type="ECO:0000256" key="1">
    <source>
        <dbReference type="ARBA" id="ARBA00023224"/>
    </source>
</evidence>
<dbReference type="EMBL" id="CABFPH010000117">
    <property type="protein sequence ID" value="VUD74336.1"/>
    <property type="molecule type" value="Genomic_DNA"/>
</dbReference>
<dbReference type="Pfam" id="PF00015">
    <property type="entry name" value="MCPsignal"/>
    <property type="match status" value="1"/>
</dbReference>
<feature type="domain" description="HAMP" evidence="6">
    <location>
        <begin position="216"/>
        <end position="269"/>
    </location>
</feature>
<sequence length="566" mass="58228">MVRVAALGRHRNTDMKIGAKLAASAAVSGALVGGMILNQWVRNRTILDGVAAVGREQTILNGITGAQLALSQIRAGYKTISTADAAEASAALADIRRQAKAAIHGLDEPVRIALKPDVLRETQGSLGSILQTAETLFTAQHTKIDQQAALRADVEMNEIAARADKVIAESRANAERFTQEATETVASQTRSASLIGLVSGLLVLLGIAGSALFMARNVALPIRRIGAILMRLTEGDTDIEIPYATRNDEVGETARAAGIFKDNLVRMRALEAEAETNRAGAAAQRRAARVELADRFETAVGGIVARVGTAADDLQGIAQAMSGTAAQTTERSASAAAAAEEASTNVSMVASAAEELGSSVQEIGRQVAGSASLAQAAVVEANETGRLVTELSRAAAKIGDVVNLISTIASQTNLLALNATIEAARAGDAGRGFAVVATEVKELASQTGRATDEISLQISQIQSATEQAVSAIGSIAQRIGEINGVTTAIAAAVEQQEAATQEIVRNVVQASTGTAQVSSSIGEVAEAAGAAGTAATQVLASAADVSQQSDQLGNEVRRFLETIRAA</sequence>
<accession>A0A509EIX9</accession>
<dbReference type="Gene3D" id="1.10.287.950">
    <property type="entry name" value="Methyl-accepting chemotaxis protein"/>
    <property type="match status" value="1"/>
</dbReference>
<name>A0A509EIX9_9HYPH</name>
<dbReference type="PANTHER" id="PTHR32089:SF112">
    <property type="entry name" value="LYSOZYME-LIKE PROTEIN-RELATED"/>
    <property type="match status" value="1"/>
</dbReference>
<feature type="transmembrane region" description="Helical" evidence="4">
    <location>
        <begin position="21"/>
        <end position="41"/>
    </location>
</feature>
<dbReference type="GO" id="GO:0007165">
    <property type="term" value="P:signal transduction"/>
    <property type="evidence" value="ECO:0007669"/>
    <property type="project" value="UniProtKB-KW"/>
</dbReference>
<keyword evidence="1 3" id="KW-0807">Transducer</keyword>
<comment type="similarity">
    <text evidence="2">Belongs to the methyl-accepting chemotaxis (MCP) protein family.</text>
</comment>
<dbReference type="PROSITE" id="PS50885">
    <property type="entry name" value="HAMP"/>
    <property type="match status" value="1"/>
</dbReference>
<keyword evidence="8" id="KW-1185">Reference proteome</keyword>
<dbReference type="SUPFAM" id="SSF58104">
    <property type="entry name" value="Methyl-accepting chemotaxis protein (MCP) signaling domain"/>
    <property type="match status" value="1"/>
</dbReference>
<dbReference type="InterPro" id="IPR003660">
    <property type="entry name" value="HAMP_dom"/>
</dbReference>
<dbReference type="PROSITE" id="PS50111">
    <property type="entry name" value="CHEMOTAXIS_TRANSDUC_2"/>
    <property type="match status" value="1"/>
</dbReference>
<evidence type="ECO:0000313" key="8">
    <source>
        <dbReference type="Proteomes" id="UP000410984"/>
    </source>
</evidence>
<feature type="transmembrane region" description="Helical" evidence="4">
    <location>
        <begin position="194"/>
        <end position="215"/>
    </location>
</feature>
<keyword evidence="4" id="KW-0812">Transmembrane</keyword>
<gene>
    <name evidence="7" type="primary">mcpP_1</name>
    <name evidence="7" type="ORF">MET9862_04965</name>
</gene>
<dbReference type="Proteomes" id="UP000410984">
    <property type="component" value="Unassembled WGS sequence"/>
</dbReference>
<feature type="domain" description="Methyl-accepting transducer" evidence="5">
    <location>
        <begin position="310"/>
        <end position="532"/>
    </location>
</feature>
<dbReference type="SMART" id="SM00283">
    <property type="entry name" value="MA"/>
    <property type="match status" value="1"/>
</dbReference>
<reference evidence="7 8" key="1">
    <citation type="submission" date="2019-06" db="EMBL/GenBank/DDBJ databases">
        <authorList>
            <person name="Rodrigo-Torres L."/>
            <person name="Arahal R. D."/>
            <person name="Lucena T."/>
        </authorList>
    </citation>
    <scope>NUCLEOTIDE SEQUENCE [LARGE SCALE GENOMIC DNA]</scope>
    <source>
        <strain evidence="7 8">SB0023/3</strain>
    </source>
</reference>
<evidence type="ECO:0000256" key="3">
    <source>
        <dbReference type="PROSITE-ProRule" id="PRU00284"/>
    </source>
</evidence>
<dbReference type="GO" id="GO:0016020">
    <property type="term" value="C:membrane"/>
    <property type="evidence" value="ECO:0007669"/>
    <property type="project" value="InterPro"/>
</dbReference>
<organism evidence="7 8">
    <name type="scientific">Methylobacterium symbioticum</name>
    <dbReference type="NCBI Taxonomy" id="2584084"/>
    <lineage>
        <taxon>Bacteria</taxon>
        <taxon>Pseudomonadati</taxon>
        <taxon>Pseudomonadota</taxon>
        <taxon>Alphaproteobacteria</taxon>
        <taxon>Hyphomicrobiales</taxon>
        <taxon>Methylobacteriaceae</taxon>
        <taxon>Methylobacterium</taxon>
    </lineage>
</organism>
<evidence type="ECO:0000256" key="4">
    <source>
        <dbReference type="SAM" id="Phobius"/>
    </source>
</evidence>
<keyword evidence="4" id="KW-0472">Membrane</keyword>
<dbReference type="Pfam" id="PF00672">
    <property type="entry name" value="HAMP"/>
    <property type="match status" value="1"/>
</dbReference>
<dbReference type="InterPro" id="IPR004089">
    <property type="entry name" value="MCPsignal_dom"/>
</dbReference>
<evidence type="ECO:0000259" key="5">
    <source>
        <dbReference type="PROSITE" id="PS50111"/>
    </source>
</evidence>